<organism evidence="6 7">
    <name type="scientific">Candidatus Accumulibacter phosphatis</name>
    <dbReference type="NCBI Taxonomy" id="327160"/>
    <lineage>
        <taxon>Bacteria</taxon>
        <taxon>Pseudomonadati</taxon>
        <taxon>Pseudomonadota</taxon>
        <taxon>Betaproteobacteria</taxon>
        <taxon>Candidatus Accumulibacter</taxon>
    </lineage>
</organism>
<feature type="domain" description="Type I restriction modification DNA specificity" evidence="5">
    <location>
        <begin position="13"/>
        <end position="76"/>
    </location>
</feature>
<keyword evidence="4" id="KW-0175">Coiled coil</keyword>
<accession>A0A5S4EN39</accession>
<dbReference type="Gene3D" id="1.10.287.1120">
    <property type="entry name" value="Bipartite methylase S protein"/>
    <property type="match status" value="1"/>
</dbReference>
<evidence type="ECO:0000256" key="1">
    <source>
        <dbReference type="ARBA" id="ARBA00010923"/>
    </source>
</evidence>
<dbReference type="PANTHER" id="PTHR30408:SF12">
    <property type="entry name" value="TYPE I RESTRICTION ENZYME MJAVIII SPECIFICITY SUBUNIT"/>
    <property type="match status" value="1"/>
</dbReference>
<dbReference type="InterPro" id="IPR044946">
    <property type="entry name" value="Restrct_endonuc_typeI_TRD_sf"/>
</dbReference>
<dbReference type="GO" id="GO:0009307">
    <property type="term" value="P:DNA restriction-modification system"/>
    <property type="evidence" value="ECO:0007669"/>
    <property type="project" value="UniProtKB-KW"/>
</dbReference>
<proteinExistence type="inferred from homology"/>
<keyword evidence="2" id="KW-0680">Restriction system</keyword>
<dbReference type="GO" id="GO:0003677">
    <property type="term" value="F:DNA binding"/>
    <property type="evidence" value="ECO:0007669"/>
    <property type="project" value="UniProtKB-KW"/>
</dbReference>
<dbReference type="SUPFAM" id="SSF116734">
    <property type="entry name" value="DNA methylase specificity domain"/>
    <property type="match status" value="2"/>
</dbReference>
<name>A0A5S4EN39_9PROT</name>
<dbReference type="AlphaFoldDB" id="A0A5S4EN39"/>
<dbReference type="InterPro" id="IPR000055">
    <property type="entry name" value="Restrct_endonuc_typeI_TRD"/>
</dbReference>
<reference evidence="6 7" key="1">
    <citation type="submission" date="2019-04" db="EMBL/GenBank/DDBJ databases">
        <title>A novel phosphate-accumulating bacterium identified in bioreactor for phosphate removal from wastewater.</title>
        <authorList>
            <person name="Kotlyarov R.Y."/>
            <person name="Beletsky A.V."/>
            <person name="Kallistova A.Y."/>
            <person name="Dorofeev A.G."/>
            <person name="Nikolaev Y.Y."/>
            <person name="Pimenov N.V."/>
            <person name="Ravin N.V."/>
            <person name="Mardanov A.V."/>
        </authorList>
    </citation>
    <scope>NUCLEOTIDE SEQUENCE [LARGE SCALE GENOMIC DNA]</scope>
    <source>
        <strain evidence="6 7">Bin19</strain>
    </source>
</reference>
<comment type="caution">
    <text evidence="6">The sequence shown here is derived from an EMBL/GenBank/DDBJ whole genome shotgun (WGS) entry which is preliminary data.</text>
</comment>
<sequence length="308" mass="34501">MEPFWPLNTTLYVRDFHGNDPRFIYYLLQRFDFKTFSGKSGVPGVNRHDLHREGVTLPADPAEQRAIAQALSDVDALLGVLDRLIAKKRDLKQAAMQQLLTGQTRLPGFNGEWEVKRLGACILSRPDYGINAAAVPFSDKLPSYLRITDISDEGRYRPAPRVSVAAADVDRYFLREGDVVFARTGASVGKSYLYDLRDGKLVFAGFLIRVRPDGKALLPAYLAAYAITSPYWNWVSLMSMRSGQPGINGNEFAQLLLLLPPPLEQAAIVSALDAMEEELRGLEQRRDKTRALKQAMMQELLTGRTRLV</sequence>
<evidence type="ECO:0000256" key="2">
    <source>
        <dbReference type="ARBA" id="ARBA00022747"/>
    </source>
</evidence>
<keyword evidence="3" id="KW-0238">DNA-binding</keyword>
<evidence type="ECO:0000313" key="6">
    <source>
        <dbReference type="EMBL" id="TMQ76802.1"/>
    </source>
</evidence>
<feature type="coiled-coil region" evidence="4">
    <location>
        <begin position="265"/>
        <end position="299"/>
    </location>
</feature>
<keyword evidence="7" id="KW-1185">Reference proteome</keyword>
<dbReference type="InterPro" id="IPR052021">
    <property type="entry name" value="Type-I_RS_S_subunit"/>
</dbReference>
<feature type="domain" description="Type I restriction modification DNA specificity" evidence="5">
    <location>
        <begin position="170"/>
        <end position="281"/>
    </location>
</feature>
<comment type="similarity">
    <text evidence="1">Belongs to the type-I restriction system S methylase family.</text>
</comment>
<dbReference type="Pfam" id="PF01420">
    <property type="entry name" value="Methylase_S"/>
    <property type="match status" value="2"/>
</dbReference>
<evidence type="ECO:0000256" key="3">
    <source>
        <dbReference type="ARBA" id="ARBA00023125"/>
    </source>
</evidence>
<gene>
    <name evidence="6" type="ORF">ACCUM_3934</name>
</gene>
<dbReference type="EMBL" id="SWAD01000040">
    <property type="protein sequence ID" value="TMQ76802.1"/>
    <property type="molecule type" value="Genomic_DNA"/>
</dbReference>
<dbReference type="Gene3D" id="3.90.220.20">
    <property type="entry name" value="DNA methylase specificity domains"/>
    <property type="match status" value="2"/>
</dbReference>
<evidence type="ECO:0000313" key="7">
    <source>
        <dbReference type="Proteomes" id="UP000306324"/>
    </source>
</evidence>
<dbReference type="Proteomes" id="UP000306324">
    <property type="component" value="Unassembled WGS sequence"/>
</dbReference>
<dbReference type="PANTHER" id="PTHR30408">
    <property type="entry name" value="TYPE-1 RESTRICTION ENZYME ECOKI SPECIFICITY PROTEIN"/>
    <property type="match status" value="1"/>
</dbReference>
<evidence type="ECO:0000259" key="5">
    <source>
        <dbReference type="Pfam" id="PF01420"/>
    </source>
</evidence>
<protein>
    <submittedName>
        <fullName evidence="6">Type I restriction-modification system, specificity subunit S</fullName>
    </submittedName>
</protein>
<evidence type="ECO:0000256" key="4">
    <source>
        <dbReference type="SAM" id="Coils"/>
    </source>
</evidence>
<dbReference type="CDD" id="cd17521">
    <property type="entry name" value="RMtype1_S_Sau13435ORF2165P_TRD2-CR2_like"/>
    <property type="match status" value="1"/>
</dbReference>